<proteinExistence type="inferred from homology"/>
<evidence type="ECO:0000256" key="2">
    <source>
        <dbReference type="ARBA" id="ARBA00006555"/>
    </source>
</evidence>
<dbReference type="GO" id="GO:0098797">
    <property type="term" value="C:plasma membrane protein complex"/>
    <property type="evidence" value="ECO:0007669"/>
    <property type="project" value="TreeGrafter"/>
</dbReference>
<gene>
    <name evidence="11" type="ORF">MNBD_BACTEROID07-1894</name>
</gene>
<reference evidence="11" key="1">
    <citation type="submission" date="2018-06" db="EMBL/GenBank/DDBJ databases">
        <authorList>
            <person name="Zhirakovskaya E."/>
        </authorList>
    </citation>
    <scope>NUCLEOTIDE SEQUENCE</scope>
</reference>
<dbReference type="PANTHER" id="PTHR33446">
    <property type="entry name" value="PROTEIN TONB-RELATED"/>
    <property type="match status" value="1"/>
</dbReference>
<evidence type="ECO:0000313" key="11">
    <source>
        <dbReference type="EMBL" id="VAW29835.1"/>
    </source>
</evidence>
<keyword evidence="8" id="KW-1133">Transmembrane helix</keyword>
<evidence type="ECO:0000259" key="10">
    <source>
        <dbReference type="PROSITE" id="PS52015"/>
    </source>
</evidence>
<evidence type="ECO:0000256" key="4">
    <source>
        <dbReference type="ARBA" id="ARBA00022475"/>
    </source>
</evidence>
<dbReference type="PANTHER" id="PTHR33446:SF2">
    <property type="entry name" value="PROTEIN TONB"/>
    <property type="match status" value="1"/>
</dbReference>
<dbReference type="Gene3D" id="3.30.1150.10">
    <property type="match status" value="1"/>
</dbReference>
<organism evidence="11">
    <name type="scientific">hydrothermal vent metagenome</name>
    <dbReference type="NCBI Taxonomy" id="652676"/>
    <lineage>
        <taxon>unclassified sequences</taxon>
        <taxon>metagenomes</taxon>
        <taxon>ecological metagenomes</taxon>
    </lineage>
</organism>
<keyword evidence="4" id="KW-1003">Cell membrane</keyword>
<dbReference type="EMBL" id="UOET01000434">
    <property type="protein sequence ID" value="VAW29835.1"/>
    <property type="molecule type" value="Genomic_DNA"/>
</dbReference>
<evidence type="ECO:0000256" key="3">
    <source>
        <dbReference type="ARBA" id="ARBA00022448"/>
    </source>
</evidence>
<dbReference type="GO" id="GO:0031992">
    <property type="term" value="F:energy transducer activity"/>
    <property type="evidence" value="ECO:0007669"/>
    <property type="project" value="TreeGrafter"/>
</dbReference>
<accession>A0A3B0UFQ6</accession>
<feature type="domain" description="TonB C-terminal" evidence="10">
    <location>
        <begin position="45"/>
        <end position="141"/>
    </location>
</feature>
<evidence type="ECO:0000256" key="6">
    <source>
        <dbReference type="ARBA" id="ARBA00022692"/>
    </source>
</evidence>
<keyword evidence="5" id="KW-0997">Cell inner membrane</keyword>
<sequence>MRKLKPFFRFFIITAFLFSGLIAKAQTVADTTIHAVAQQKPKYPGGAQARMKFLATHLQYPEDALRNQVTGKVYIGFVVEKDGSISHVKALKGIGHGCDKEAMQVVAQMPKWKPGLINGNPVRVRYTLPFTFNIHGPDKGKVYSQVDVYPSFGVDTISGVEGFIQRHLHYPVSILKDSVTDTVNVYFVVKPLST</sequence>
<comment type="similarity">
    <text evidence="2">Belongs to the TonB family.</text>
</comment>
<dbReference type="InterPro" id="IPR051045">
    <property type="entry name" value="TonB-dependent_transducer"/>
</dbReference>
<protein>
    <recommendedName>
        <fullName evidence="10">TonB C-terminal domain-containing protein</fullName>
    </recommendedName>
</protein>
<evidence type="ECO:0000256" key="5">
    <source>
        <dbReference type="ARBA" id="ARBA00022519"/>
    </source>
</evidence>
<dbReference type="InterPro" id="IPR037682">
    <property type="entry name" value="TonB_C"/>
</dbReference>
<evidence type="ECO:0000256" key="1">
    <source>
        <dbReference type="ARBA" id="ARBA00004383"/>
    </source>
</evidence>
<dbReference type="GO" id="GO:0055085">
    <property type="term" value="P:transmembrane transport"/>
    <property type="evidence" value="ECO:0007669"/>
    <property type="project" value="InterPro"/>
</dbReference>
<dbReference type="PROSITE" id="PS52015">
    <property type="entry name" value="TONB_CTD"/>
    <property type="match status" value="1"/>
</dbReference>
<dbReference type="Pfam" id="PF03544">
    <property type="entry name" value="TonB_C"/>
    <property type="match status" value="1"/>
</dbReference>
<keyword evidence="9" id="KW-0472">Membrane</keyword>
<dbReference type="GO" id="GO:0015031">
    <property type="term" value="P:protein transport"/>
    <property type="evidence" value="ECO:0007669"/>
    <property type="project" value="UniProtKB-KW"/>
</dbReference>
<keyword evidence="6" id="KW-0812">Transmembrane</keyword>
<dbReference type="AlphaFoldDB" id="A0A3B0UFQ6"/>
<comment type="subcellular location">
    <subcellularLocation>
        <location evidence="1">Cell inner membrane</location>
        <topology evidence="1">Single-pass membrane protein</topology>
        <orientation evidence="1">Periplasmic side</orientation>
    </subcellularLocation>
</comment>
<evidence type="ECO:0000256" key="9">
    <source>
        <dbReference type="ARBA" id="ARBA00023136"/>
    </source>
</evidence>
<dbReference type="NCBIfam" id="TIGR01352">
    <property type="entry name" value="tonB_Cterm"/>
    <property type="match status" value="1"/>
</dbReference>
<name>A0A3B0UFQ6_9ZZZZ</name>
<dbReference type="SUPFAM" id="SSF74653">
    <property type="entry name" value="TolA/TonB C-terminal domain"/>
    <property type="match status" value="1"/>
</dbReference>
<keyword evidence="3" id="KW-0813">Transport</keyword>
<keyword evidence="7" id="KW-0653">Protein transport</keyword>
<evidence type="ECO:0000256" key="8">
    <source>
        <dbReference type="ARBA" id="ARBA00022989"/>
    </source>
</evidence>
<dbReference type="InterPro" id="IPR006260">
    <property type="entry name" value="TonB/TolA_C"/>
</dbReference>
<evidence type="ECO:0000256" key="7">
    <source>
        <dbReference type="ARBA" id="ARBA00022927"/>
    </source>
</evidence>